<protein>
    <recommendedName>
        <fullName evidence="3">Pentapeptide repeat protein</fullName>
    </recommendedName>
</protein>
<comment type="caution">
    <text evidence="1">The sequence shown here is derived from an EMBL/GenBank/DDBJ whole genome shotgun (WGS) entry which is preliminary data.</text>
</comment>
<dbReference type="Proteomes" id="UP000268857">
    <property type="component" value="Unassembled WGS sequence"/>
</dbReference>
<organism evidence="1 2">
    <name type="scientific">Chlorogloeopsis fritschii PCC 6912</name>
    <dbReference type="NCBI Taxonomy" id="211165"/>
    <lineage>
        <taxon>Bacteria</taxon>
        <taxon>Bacillati</taxon>
        <taxon>Cyanobacteriota</taxon>
        <taxon>Cyanophyceae</taxon>
        <taxon>Nostocales</taxon>
        <taxon>Chlorogloeopsidaceae</taxon>
        <taxon>Chlorogloeopsis</taxon>
    </lineage>
</organism>
<dbReference type="SUPFAM" id="SSF141571">
    <property type="entry name" value="Pentapeptide repeat-like"/>
    <property type="match status" value="1"/>
</dbReference>
<sequence>MIEGILEGCNMEGASLRNAGLGDSTIGDTNLRNANLEGCSGEISMINVELTGAVGFRPSIVFAGYRKLTLPDGRFIADWQTEEI</sequence>
<reference evidence="1 2" key="1">
    <citation type="journal article" date="2019" name="Genome Biol. Evol.">
        <title>Day and night: Metabolic profiles and evolutionary relationships of six axenic non-marine cyanobacteria.</title>
        <authorList>
            <person name="Will S.E."/>
            <person name="Henke P."/>
            <person name="Boedeker C."/>
            <person name="Huang S."/>
            <person name="Brinkmann H."/>
            <person name="Rohde M."/>
            <person name="Jarek M."/>
            <person name="Friedl T."/>
            <person name="Seufert S."/>
            <person name="Schumacher M."/>
            <person name="Overmann J."/>
            <person name="Neumann-Schaal M."/>
            <person name="Petersen J."/>
        </authorList>
    </citation>
    <scope>NUCLEOTIDE SEQUENCE [LARGE SCALE GENOMIC DNA]</scope>
    <source>
        <strain evidence="1 2">PCC 6912</strain>
    </source>
</reference>
<evidence type="ECO:0000313" key="2">
    <source>
        <dbReference type="Proteomes" id="UP000268857"/>
    </source>
</evidence>
<dbReference type="EMBL" id="RSCJ01000041">
    <property type="protein sequence ID" value="RUR72849.1"/>
    <property type="molecule type" value="Genomic_DNA"/>
</dbReference>
<evidence type="ECO:0000313" key="1">
    <source>
        <dbReference type="EMBL" id="RUR72849.1"/>
    </source>
</evidence>
<gene>
    <name evidence="1" type="ORF">PCC6912_59910</name>
</gene>
<proteinExistence type="predicted"/>
<dbReference type="InterPro" id="IPR001646">
    <property type="entry name" value="5peptide_repeat"/>
</dbReference>
<accession>A0A3S0ZBF2</accession>
<dbReference type="RefSeq" id="WP_016874888.1">
    <property type="nucleotide sequence ID" value="NZ_AJLN01000109.1"/>
</dbReference>
<evidence type="ECO:0008006" key="3">
    <source>
        <dbReference type="Google" id="ProtNLM"/>
    </source>
</evidence>
<name>A0A3S0ZBF2_CHLFR</name>
<keyword evidence="2" id="KW-1185">Reference proteome</keyword>
<dbReference type="Pfam" id="PF00805">
    <property type="entry name" value="Pentapeptide"/>
    <property type="match status" value="1"/>
</dbReference>
<dbReference type="STRING" id="211165.GCA_000317285_04552"/>
<dbReference type="AlphaFoldDB" id="A0A3S0ZBF2"/>
<dbReference type="Gene3D" id="2.160.20.80">
    <property type="entry name" value="E3 ubiquitin-protein ligase SopA"/>
    <property type="match status" value="1"/>
</dbReference>